<dbReference type="SMART" id="SM01057">
    <property type="entry name" value="Carb_anhydrase"/>
    <property type="match status" value="1"/>
</dbReference>
<name>A0A8C5QML1_9ANUR</name>
<evidence type="ECO:0000256" key="3">
    <source>
        <dbReference type="ARBA" id="ARBA00012925"/>
    </source>
</evidence>
<comment type="function">
    <text evidence="7">Reversible hydration of carbon dioxide.</text>
</comment>
<proteinExistence type="inferred from homology"/>
<reference evidence="9" key="1">
    <citation type="submission" date="2025-08" db="UniProtKB">
        <authorList>
            <consortium name="Ensembl"/>
        </authorList>
    </citation>
    <scope>IDENTIFICATION</scope>
</reference>
<dbReference type="InterPro" id="IPR036398">
    <property type="entry name" value="CA_dom_sf"/>
</dbReference>
<dbReference type="AlphaFoldDB" id="A0A8C5QML1"/>
<dbReference type="PANTHER" id="PTHR18952:SF81">
    <property type="entry name" value="CARBONIC ANHYDRASE 13"/>
    <property type="match status" value="1"/>
</dbReference>
<dbReference type="InterPro" id="IPR001148">
    <property type="entry name" value="CA_dom"/>
</dbReference>
<evidence type="ECO:0000256" key="6">
    <source>
        <dbReference type="ARBA" id="ARBA00023239"/>
    </source>
</evidence>
<keyword evidence="4 7" id="KW-0479">Metal-binding</keyword>
<evidence type="ECO:0000313" key="9">
    <source>
        <dbReference type="Ensembl" id="ENSLLEP00000039713.1"/>
    </source>
</evidence>
<comment type="cofactor">
    <cofactor evidence="1 7">
        <name>Zn(2+)</name>
        <dbReference type="ChEBI" id="CHEBI:29105"/>
    </cofactor>
</comment>
<dbReference type="GeneTree" id="ENSGT00940000160659"/>
<keyword evidence="6 7" id="KW-0456">Lyase</keyword>
<protein>
    <recommendedName>
        <fullName evidence="3 7">Carbonic anhydrase</fullName>
        <ecNumber evidence="3 7">4.2.1.1</ecNumber>
    </recommendedName>
</protein>
<evidence type="ECO:0000256" key="5">
    <source>
        <dbReference type="ARBA" id="ARBA00022833"/>
    </source>
</evidence>
<dbReference type="SUPFAM" id="SSF51069">
    <property type="entry name" value="Carbonic anhydrase"/>
    <property type="match status" value="1"/>
</dbReference>
<evidence type="ECO:0000313" key="10">
    <source>
        <dbReference type="Proteomes" id="UP000694569"/>
    </source>
</evidence>
<dbReference type="PANTHER" id="PTHR18952">
    <property type="entry name" value="CARBONIC ANHYDRASE"/>
    <property type="match status" value="1"/>
</dbReference>
<dbReference type="EC" id="4.2.1.1" evidence="3 7"/>
<evidence type="ECO:0000256" key="1">
    <source>
        <dbReference type="ARBA" id="ARBA00001947"/>
    </source>
</evidence>
<dbReference type="GO" id="GO:0004089">
    <property type="term" value="F:carbonate dehydratase activity"/>
    <property type="evidence" value="ECO:0007669"/>
    <property type="project" value="UniProtKB-UniRule"/>
</dbReference>
<dbReference type="InterPro" id="IPR018338">
    <property type="entry name" value="Carbonic_anhydrase_a-class_CS"/>
</dbReference>
<dbReference type="GO" id="GO:0005829">
    <property type="term" value="C:cytosol"/>
    <property type="evidence" value="ECO:0007669"/>
    <property type="project" value="TreeGrafter"/>
</dbReference>
<dbReference type="Ensembl" id="ENSLLET00000041312.1">
    <property type="protein sequence ID" value="ENSLLEP00000039713.1"/>
    <property type="gene ID" value="ENSLLEG00000025270.1"/>
</dbReference>
<reference evidence="9" key="2">
    <citation type="submission" date="2025-09" db="UniProtKB">
        <authorList>
            <consortium name="Ensembl"/>
        </authorList>
    </citation>
    <scope>IDENTIFICATION</scope>
</reference>
<dbReference type="PROSITE" id="PS51144">
    <property type="entry name" value="ALPHA_CA_2"/>
    <property type="match status" value="1"/>
</dbReference>
<gene>
    <name evidence="9" type="primary">CA13</name>
</gene>
<dbReference type="Pfam" id="PF00194">
    <property type="entry name" value="Carb_anhydrase"/>
    <property type="match status" value="1"/>
</dbReference>
<dbReference type="PROSITE" id="PS00162">
    <property type="entry name" value="ALPHA_CA_1"/>
    <property type="match status" value="1"/>
</dbReference>
<sequence>MNQWGYEDHNGPEMWHEWFPNANGDRQSPINIITQDATYDPSLLHLQVDYDAYSARVIINSGHTFTVDFDDLEDKSVISGGPLSDKYRLRQFHFHWGESDDHGSEHKVDGSSFAAELHIVHWNSGKYSTYVEAASQPDGLAVIGVFLKIGEHSTQLDRITDMFPAIHSKGKQAPFTQFDPSCLLPACLDFWTYLGSTTTPPLIESVVWIVMREPISVSSVQLSQLRNLSITGETGKSLPRCMRANYRPVQPLKGRLVKASFNNDCYEQ</sequence>
<evidence type="ECO:0000256" key="7">
    <source>
        <dbReference type="RuleBase" id="RU367011"/>
    </source>
</evidence>
<keyword evidence="10" id="KW-1185">Reference proteome</keyword>
<feature type="domain" description="Alpha-carbonic anhydrase" evidence="8">
    <location>
        <begin position="2"/>
        <end position="261"/>
    </location>
</feature>
<dbReference type="GO" id="GO:0008270">
    <property type="term" value="F:zinc ion binding"/>
    <property type="evidence" value="ECO:0007669"/>
    <property type="project" value="UniProtKB-UniRule"/>
</dbReference>
<dbReference type="Proteomes" id="UP000694569">
    <property type="component" value="Unplaced"/>
</dbReference>
<comment type="similarity">
    <text evidence="2 7">Belongs to the alpha-carbonic anhydrase family.</text>
</comment>
<dbReference type="InterPro" id="IPR023561">
    <property type="entry name" value="Carbonic_anhydrase_a-class"/>
</dbReference>
<organism evidence="9 10">
    <name type="scientific">Leptobrachium leishanense</name>
    <name type="common">Leishan spiny toad</name>
    <dbReference type="NCBI Taxonomy" id="445787"/>
    <lineage>
        <taxon>Eukaryota</taxon>
        <taxon>Metazoa</taxon>
        <taxon>Chordata</taxon>
        <taxon>Craniata</taxon>
        <taxon>Vertebrata</taxon>
        <taxon>Euteleostomi</taxon>
        <taxon>Amphibia</taxon>
        <taxon>Batrachia</taxon>
        <taxon>Anura</taxon>
        <taxon>Pelobatoidea</taxon>
        <taxon>Megophryidae</taxon>
        <taxon>Leptobrachium</taxon>
    </lineage>
</organism>
<evidence type="ECO:0000256" key="2">
    <source>
        <dbReference type="ARBA" id="ARBA00010718"/>
    </source>
</evidence>
<dbReference type="Gene3D" id="3.10.200.10">
    <property type="entry name" value="Alpha carbonic anhydrase"/>
    <property type="match status" value="1"/>
</dbReference>
<evidence type="ECO:0000256" key="4">
    <source>
        <dbReference type="ARBA" id="ARBA00022723"/>
    </source>
</evidence>
<comment type="catalytic activity">
    <reaction evidence="7">
        <text>hydrogencarbonate + H(+) = CO2 + H2O</text>
        <dbReference type="Rhea" id="RHEA:10748"/>
        <dbReference type="ChEBI" id="CHEBI:15377"/>
        <dbReference type="ChEBI" id="CHEBI:15378"/>
        <dbReference type="ChEBI" id="CHEBI:16526"/>
        <dbReference type="ChEBI" id="CHEBI:17544"/>
        <dbReference type="EC" id="4.2.1.1"/>
    </reaction>
</comment>
<accession>A0A8C5QML1</accession>
<dbReference type="OrthoDB" id="429145at2759"/>
<dbReference type="FunFam" id="3.10.200.10:FF:000001">
    <property type="entry name" value="Carbonic anhydrase 2"/>
    <property type="match status" value="1"/>
</dbReference>
<keyword evidence="5 7" id="KW-0862">Zinc</keyword>
<evidence type="ECO:0000259" key="8">
    <source>
        <dbReference type="PROSITE" id="PS51144"/>
    </source>
</evidence>